<dbReference type="InterPro" id="IPR011677">
    <property type="entry name" value="TCTN1-3_dom"/>
</dbReference>
<dbReference type="Proteomes" id="UP000534426">
    <property type="component" value="Unassembled WGS sequence"/>
</dbReference>
<feature type="domain" description="Tectonic-1-3" evidence="2">
    <location>
        <begin position="199"/>
        <end position="371"/>
    </location>
</feature>
<reference evidence="3 4" key="1">
    <citation type="submission" date="2019-09" db="EMBL/GenBank/DDBJ databases">
        <title>Bird 10,000 Genomes (B10K) Project - Family phase.</title>
        <authorList>
            <person name="Zhang G."/>
        </authorList>
    </citation>
    <scope>NUCLEOTIDE SEQUENCE [LARGE SCALE GENOMIC DNA]</scope>
    <source>
        <strain evidence="3">B10K-MSB-37135</strain>
        <tissue evidence="3">Heart</tissue>
    </source>
</reference>
<dbReference type="InterPro" id="IPR040354">
    <property type="entry name" value="TCTN1-3"/>
</dbReference>
<dbReference type="EMBL" id="VWPW01027423">
    <property type="protein sequence ID" value="NWJ09492.1"/>
    <property type="molecule type" value="Genomic_DNA"/>
</dbReference>
<feature type="non-terminal residue" evidence="3">
    <location>
        <position position="427"/>
    </location>
</feature>
<dbReference type="PANTHER" id="PTHR14611">
    <property type="entry name" value="TECTONIC FAMILY MEMBER"/>
    <property type="match status" value="1"/>
</dbReference>
<keyword evidence="4" id="KW-1185">Reference proteome</keyword>
<dbReference type="AlphaFoldDB" id="A0A7K4LYY3"/>
<name>A0A7K4LYY3_9AVES</name>
<evidence type="ECO:0000313" key="4">
    <source>
        <dbReference type="Proteomes" id="UP000534426"/>
    </source>
</evidence>
<dbReference type="GO" id="GO:0060271">
    <property type="term" value="P:cilium assembly"/>
    <property type="evidence" value="ECO:0007669"/>
    <property type="project" value="TreeGrafter"/>
</dbReference>
<accession>A0A7K4LYY3</accession>
<feature type="non-terminal residue" evidence="3">
    <location>
        <position position="1"/>
    </location>
</feature>
<dbReference type="GO" id="GO:0007224">
    <property type="term" value="P:smoothened signaling pathway"/>
    <property type="evidence" value="ECO:0007669"/>
    <property type="project" value="TreeGrafter"/>
</dbReference>
<gene>
    <name evidence="3" type="primary">Tctn3</name>
    <name evidence="3" type="ORF">CRYUND_R07933</name>
</gene>
<dbReference type="PANTHER" id="PTHR14611:SF4">
    <property type="entry name" value="TECTONIC-3"/>
    <property type="match status" value="1"/>
</dbReference>
<organism evidence="3 4">
    <name type="scientific">Crypturellus undulatus</name>
    <dbReference type="NCBI Taxonomy" id="48396"/>
    <lineage>
        <taxon>Eukaryota</taxon>
        <taxon>Metazoa</taxon>
        <taxon>Chordata</taxon>
        <taxon>Craniata</taxon>
        <taxon>Vertebrata</taxon>
        <taxon>Euteleostomi</taxon>
        <taxon>Archelosauria</taxon>
        <taxon>Archosauria</taxon>
        <taxon>Dinosauria</taxon>
        <taxon>Saurischia</taxon>
        <taxon>Theropoda</taxon>
        <taxon>Coelurosauria</taxon>
        <taxon>Aves</taxon>
        <taxon>Palaeognathae</taxon>
        <taxon>Tinamiformes</taxon>
        <taxon>Tinamidae</taxon>
        <taxon>Crypturellus</taxon>
    </lineage>
</organism>
<comment type="subunit">
    <text evidence="1">Part of the tectonic-like complex (also named B9 complex).</text>
</comment>
<feature type="domain" description="Tectonic-1-3" evidence="2">
    <location>
        <begin position="49"/>
        <end position="182"/>
    </location>
</feature>
<protein>
    <submittedName>
        <fullName evidence="3">TECT3 protein</fullName>
    </submittedName>
</protein>
<sequence length="427" mass="47938">DIFFLIFTLANQNYFQQPQLIKESDFLKFLEKYGGHSFLTLSQAQPAFSAFYRAGDPILTYFDSLSVLSTLRQPVRMGASGLCVDGNPAGFLDSKSTSCTRILADLSKSCITDPALDAASYYRDFTVLKVPVKDTILQSMQVVYEIEFNSTHGIQNVSVQFNVTSISGNSGSSLQQRFVLHFWVSIPITKTLSHTLPRSGNPGYILGAPLLITNDGARQHMTILQSQGDGSCSQFLRHKVLFGRNIKTGCKLSLSQVLEEGDCSYIQQKLYKALQGMNRVEDLAIIGSARSTQAEEWTTILIRNCSVQAVNCTSCCMVPVTLEIQILWSKEGLLSNPQAQILSARYFYQCQPLKFLSMSMVPLTTVVTFADVTEWPEPPRSQPKTYWKLPFDFFFPFKVALTEERSYRDDLAGYFLVIIILSRIFCF</sequence>
<evidence type="ECO:0000259" key="2">
    <source>
        <dbReference type="Pfam" id="PF07773"/>
    </source>
</evidence>
<proteinExistence type="predicted"/>
<evidence type="ECO:0000313" key="3">
    <source>
        <dbReference type="EMBL" id="NWJ09492.1"/>
    </source>
</evidence>
<evidence type="ECO:0000256" key="1">
    <source>
        <dbReference type="ARBA" id="ARBA00011495"/>
    </source>
</evidence>
<dbReference type="Pfam" id="PF07773">
    <property type="entry name" value="TCTN_DUF1619"/>
    <property type="match status" value="2"/>
</dbReference>
<comment type="caution">
    <text evidence="3">The sequence shown here is derived from an EMBL/GenBank/DDBJ whole genome shotgun (WGS) entry which is preliminary data.</text>
</comment>